<feature type="transmembrane region" description="Helical" evidence="1">
    <location>
        <begin position="6"/>
        <end position="25"/>
    </location>
</feature>
<dbReference type="Proteomes" id="UP001279734">
    <property type="component" value="Unassembled WGS sequence"/>
</dbReference>
<dbReference type="EMBL" id="BSYO01000036">
    <property type="protein sequence ID" value="GMH29682.1"/>
    <property type="molecule type" value="Genomic_DNA"/>
</dbReference>
<gene>
    <name evidence="2" type="ORF">Nepgr_031525</name>
</gene>
<keyword evidence="1" id="KW-0472">Membrane</keyword>
<proteinExistence type="predicted"/>
<sequence length="90" mass="10139">MPIRKYYFFGFLITYAFTLLFFTFLPSNNGVHTFCEENIAPTVDESNGSFDLCGFLSSIVRDGKQCEFEMESTQLSAGVGLLKKSLSLRT</sequence>
<evidence type="ECO:0000256" key="1">
    <source>
        <dbReference type="SAM" id="Phobius"/>
    </source>
</evidence>
<keyword evidence="1" id="KW-0812">Transmembrane</keyword>
<keyword evidence="1" id="KW-1133">Transmembrane helix</keyword>
<evidence type="ECO:0000313" key="3">
    <source>
        <dbReference type="Proteomes" id="UP001279734"/>
    </source>
</evidence>
<comment type="caution">
    <text evidence="2">The sequence shown here is derived from an EMBL/GenBank/DDBJ whole genome shotgun (WGS) entry which is preliminary data.</text>
</comment>
<name>A0AAD3Y4W6_NEPGR</name>
<organism evidence="2 3">
    <name type="scientific">Nepenthes gracilis</name>
    <name type="common">Slender pitcher plant</name>
    <dbReference type="NCBI Taxonomy" id="150966"/>
    <lineage>
        <taxon>Eukaryota</taxon>
        <taxon>Viridiplantae</taxon>
        <taxon>Streptophyta</taxon>
        <taxon>Embryophyta</taxon>
        <taxon>Tracheophyta</taxon>
        <taxon>Spermatophyta</taxon>
        <taxon>Magnoliopsida</taxon>
        <taxon>eudicotyledons</taxon>
        <taxon>Gunneridae</taxon>
        <taxon>Pentapetalae</taxon>
        <taxon>Caryophyllales</taxon>
        <taxon>Nepenthaceae</taxon>
        <taxon>Nepenthes</taxon>
    </lineage>
</organism>
<evidence type="ECO:0008006" key="4">
    <source>
        <dbReference type="Google" id="ProtNLM"/>
    </source>
</evidence>
<dbReference type="AlphaFoldDB" id="A0AAD3Y4W6"/>
<protein>
    <recommendedName>
        <fullName evidence="4">Transmembrane protein</fullName>
    </recommendedName>
</protein>
<evidence type="ECO:0000313" key="2">
    <source>
        <dbReference type="EMBL" id="GMH29682.1"/>
    </source>
</evidence>
<reference evidence="2" key="1">
    <citation type="submission" date="2023-05" db="EMBL/GenBank/DDBJ databases">
        <title>Nepenthes gracilis genome sequencing.</title>
        <authorList>
            <person name="Fukushima K."/>
        </authorList>
    </citation>
    <scope>NUCLEOTIDE SEQUENCE</scope>
    <source>
        <strain evidence="2">SING2019-196</strain>
    </source>
</reference>
<accession>A0AAD3Y4W6</accession>
<keyword evidence="3" id="KW-1185">Reference proteome</keyword>